<evidence type="ECO:0000313" key="1">
    <source>
        <dbReference type="EMBL" id="CAI8595032.1"/>
    </source>
</evidence>
<keyword evidence="2" id="KW-1185">Reference proteome</keyword>
<protein>
    <submittedName>
        <fullName evidence="1">Uncharacterized protein</fullName>
    </submittedName>
</protein>
<dbReference type="EMBL" id="OX451735">
    <property type="protein sequence ID" value="CAI8595032.1"/>
    <property type="molecule type" value="Genomic_DNA"/>
</dbReference>
<dbReference type="Proteomes" id="UP001157006">
    <property type="component" value="Chromosome 1S"/>
</dbReference>
<gene>
    <name evidence="1" type="ORF">VFH_I170960</name>
</gene>
<dbReference type="AlphaFoldDB" id="A0AAV0ZDY2"/>
<sequence length="104" mass="11838">MEDEVMVWFLKWGIQSPGHVANLLPPPKLSQNVALLGSHVDRDSRHGPSRDHRDSLFDDDYVFFSSLYGQALRKELNTLAHYAKWAYVTLSLVGSGCYEALWTD</sequence>
<organism evidence="1 2">
    <name type="scientific">Vicia faba</name>
    <name type="common">Broad bean</name>
    <name type="synonym">Faba vulgaris</name>
    <dbReference type="NCBI Taxonomy" id="3906"/>
    <lineage>
        <taxon>Eukaryota</taxon>
        <taxon>Viridiplantae</taxon>
        <taxon>Streptophyta</taxon>
        <taxon>Embryophyta</taxon>
        <taxon>Tracheophyta</taxon>
        <taxon>Spermatophyta</taxon>
        <taxon>Magnoliopsida</taxon>
        <taxon>eudicotyledons</taxon>
        <taxon>Gunneridae</taxon>
        <taxon>Pentapetalae</taxon>
        <taxon>rosids</taxon>
        <taxon>fabids</taxon>
        <taxon>Fabales</taxon>
        <taxon>Fabaceae</taxon>
        <taxon>Papilionoideae</taxon>
        <taxon>50 kb inversion clade</taxon>
        <taxon>NPAAA clade</taxon>
        <taxon>Hologalegina</taxon>
        <taxon>IRL clade</taxon>
        <taxon>Fabeae</taxon>
        <taxon>Vicia</taxon>
    </lineage>
</organism>
<proteinExistence type="predicted"/>
<reference evidence="1 2" key="1">
    <citation type="submission" date="2023-01" db="EMBL/GenBank/DDBJ databases">
        <authorList>
            <person name="Kreplak J."/>
        </authorList>
    </citation>
    <scope>NUCLEOTIDE SEQUENCE [LARGE SCALE GENOMIC DNA]</scope>
</reference>
<evidence type="ECO:0000313" key="2">
    <source>
        <dbReference type="Proteomes" id="UP001157006"/>
    </source>
</evidence>
<name>A0AAV0ZDY2_VICFA</name>
<accession>A0AAV0ZDY2</accession>